<dbReference type="Pfam" id="PF00651">
    <property type="entry name" value="BTB"/>
    <property type="match status" value="1"/>
</dbReference>
<dbReference type="InterPro" id="IPR011333">
    <property type="entry name" value="SKP1/BTB/POZ_sf"/>
</dbReference>
<dbReference type="InterPro" id="IPR000210">
    <property type="entry name" value="BTB/POZ_dom"/>
</dbReference>
<dbReference type="AlphaFoldDB" id="A0A4U5N211"/>
<evidence type="ECO:0000313" key="2">
    <source>
        <dbReference type="EMBL" id="TKR76308.1"/>
    </source>
</evidence>
<evidence type="ECO:0000259" key="1">
    <source>
        <dbReference type="Pfam" id="PF00651"/>
    </source>
</evidence>
<comment type="caution">
    <text evidence="2">The sequence shown here is derived from an EMBL/GenBank/DDBJ whole genome shotgun (WGS) entry which is preliminary data.</text>
</comment>
<dbReference type="EMBL" id="AZBU02000005">
    <property type="protein sequence ID" value="TKR76308.1"/>
    <property type="molecule type" value="Genomic_DNA"/>
</dbReference>
<dbReference type="PANTHER" id="PTHR22744">
    <property type="entry name" value="HELIX LOOP HELIX PROTEIN 21-RELATED"/>
    <property type="match status" value="1"/>
</dbReference>
<gene>
    <name evidence="2" type="ORF">L596_017466</name>
</gene>
<dbReference type="Proteomes" id="UP000298663">
    <property type="component" value="Unassembled WGS sequence"/>
</dbReference>
<proteinExistence type="predicted"/>
<sequence>MNRCCLEYFRFSAVSRLTADVCGLDLRLCCHSCNVEIEIVNAGDKIYIVDFEATVIEKNRMVETICMTEAVTNTLYSKKLKYAPRYHVEQITVYLTINRVTVIDVQSPHNYHAPAKLLFKDKQSAFVSKDVLSLHSPYFSELFKEQKEEYELNEVGMHTFLKVYSIFCNLPMSYERLAKDENMMETTIGLLDRFQCDHIKYTLENELLLLDEEKAKKWLKPADKHGLKRLVSRVIHSMSKEEFGKLATGKNVFNEFSMETVHKLFKKMQSLCF</sequence>
<keyword evidence="3" id="KW-1185">Reference proteome</keyword>
<name>A0A4U5N211_STECR</name>
<evidence type="ECO:0000313" key="3">
    <source>
        <dbReference type="Proteomes" id="UP000298663"/>
    </source>
</evidence>
<protein>
    <recommendedName>
        <fullName evidence="1">BTB domain-containing protein</fullName>
    </recommendedName>
</protein>
<feature type="domain" description="BTB" evidence="1">
    <location>
        <begin position="117"/>
        <end position="206"/>
    </location>
</feature>
<dbReference type="PANTHER" id="PTHR22744:SF14">
    <property type="entry name" value="BTB DOMAIN-CONTAINING PROTEIN-RELATED"/>
    <property type="match status" value="1"/>
</dbReference>
<reference evidence="2 3" key="1">
    <citation type="journal article" date="2015" name="Genome Biol.">
        <title>Comparative genomics of Steinernema reveals deeply conserved gene regulatory networks.</title>
        <authorList>
            <person name="Dillman A.R."/>
            <person name="Macchietto M."/>
            <person name="Porter C.F."/>
            <person name="Rogers A."/>
            <person name="Williams B."/>
            <person name="Antoshechkin I."/>
            <person name="Lee M.M."/>
            <person name="Goodwin Z."/>
            <person name="Lu X."/>
            <person name="Lewis E.E."/>
            <person name="Goodrich-Blair H."/>
            <person name="Stock S.P."/>
            <person name="Adams B.J."/>
            <person name="Sternberg P.W."/>
            <person name="Mortazavi A."/>
        </authorList>
    </citation>
    <scope>NUCLEOTIDE SEQUENCE [LARGE SCALE GENOMIC DNA]</scope>
    <source>
        <strain evidence="2 3">ALL</strain>
    </source>
</reference>
<accession>A0A4U5N211</accession>
<reference evidence="2 3" key="2">
    <citation type="journal article" date="2019" name="G3 (Bethesda)">
        <title>Hybrid Assembly of the Genome of the Entomopathogenic Nematode Steinernema carpocapsae Identifies the X-Chromosome.</title>
        <authorList>
            <person name="Serra L."/>
            <person name="Macchietto M."/>
            <person name="Macias-Munoz A."/>
            <person name="McGill C.J."/>
            <person name="Rodriguez I.M."/>
            <person name="Rodriguez B."/>
            <person name="Murad R."/>
            <person name="Mortazavi A."/>
        </authorList>
    </citation>
    <scope>NUCLEOTIDE SEQUENCE [LARGE SCALE GENOMIC DNA]</scope>
    <source>
        <strain evidence="2 3">ALL</strain>
    </source>
</reference>
<dbReference type="Gene3D" id="3.30.710.10">
    <property type="entry name" value="Potassium Channel Kv1.1, Chain A"/>
    <property type="match status" value="1"/>
</dbReference>
<organism evidence="2 3">
    <name type="scientific">Steinernema carpocapsae</name>
    <name type="common">Entomopathogenic nematode</name>
    <dbReference type="NCBI Taxonomy" id="34508"/>
    <lineage>
        <taxon>Eukaryota</taxon>
        <taxon>Metazoa</taxon>
        <taxon>Ecdysozoa</taxon>
        <taxon>Nematoda</taxon>
        <taxon>Chromadorea</taxon>
        <taxon>Rhabditida</taxon>
        <taxon>Tylenchina</taxon>
        <taxon>Panagrolaimomorpha</taxon>
        <taxon>Strongyloidoidea</taxon>
        <taxon>Steinernematidae</taxon>
        <taxon>Steinernema</taxon>
    </lineage>
</organism>